<evidence type="ECO:0000259" key="10">
    <source>
        <dbReference type="PROSITE" id="PS50862"/>
    </source>
</evidence>
<dbReference type="InterPro" id="IPR004154">
    <property type="entry name" value="Anticodon-bd"/>
</dbReference>
<dbReference type="SUPFAM" id="SSF55681">
    <property type="entry name" value="Class II aaRS and biotin synthetases"/>
    <property type="match status" value="1"/>
</dbReference>
<protein>
    <recommendedName>
        <fullName evidence="2">Proline--tRNA ligase</fullName>
        <ecNumber evidence="1">6.1.1.15</ecNumber>
    </recommendedName>
    <alternativeName>
        <fullName evidence="8">Prolyl-tRNA synthetase</fullName>
    </alternativeName>
</protein>
<dbReference type="PROSITE" id="PS50862">
    <property type="entry name" value="AA_TRNA_LIGASE_II"/>
    <property type="match status" value="1"/>
</dbReference>
<gene>
    <name evidence="11" type="ORF">A2991_04015</name>
</gene>
<dbReference type="PRINTS" id="PR01046">
    <property type="entry name" value="TRNASYNTHPRO"/>
</dbReference>
<comment type="catalytic activity">
    <reaction evidence="9">
        <text>tRNA(Pro) + L-proline + ATP = L-prolyl-tRNA(Pro) + AMP + diphosphate</text>
        <dbReference type="Rhea" id="RHEA:14305"/>
        <dbReference type="Rhea" id="RHEA-COMP:9700"/>
        <dbReference type="Rhea" id="RHEA-COMP:9702"/>
        <dbReference type="ChEBI" id="CHEBI:30616"/>
        <dbReference type="ChEBI" id="CHEBI:33019"/>
        <dbReference type="ChEBI" id="CHEBI:60039"/>
        <dbReference type="ChEBI" id="CHEBI:78442"/>
        <dbReference type="ChEBI" id="CHEBI:78532"/>
        <dbReference type="ChEBI" id="CHEBI:456215"/>
        <dbReference type="EC" id="6.1.1.15"/>
    </reaction>
</comment>
<keyword evidence="4" id="KW-0547">Nucleotide-binding</keyword>
<dbReference type="InterPro" id="IPR002316">
    <property type="entry name" value="Pro-tRNA-ligase_IIa"/>
</dbReference>
<evidence type="ECO:0000256" key="6">
    <source>
        <dbReference type="ARBA" id="ARBA00022917"/>
    </source>
</evidence>
<comment type="caution">
    <text evidence="11">The sequence shown here is derived from an EMBL/GenBank/DDBJ whole genome shotgun (WGS) entry which is preliminary data.</text>
</comment>
<dbReference type="Pfam" id="PF03129">
    <property type="entry name" value="HGTP_anticodon"/>
    <property type="match status" value="1"/>
</dbReference>
<evidence type="ECO:0000256" key="5">
    <source>
        <dbReference type="ARBA" id="ARBA00022840"/>
    </source>
</evidence>
<dbReference type="Pfam" id="PF00587">
    <property type="entry name" value="tRNA-synt_2b"/>
    <property type="match status" value="1"/>
</dbReference>
<dbReference type="Gene3D" id="3.30.930.10">
    <property type="entry name" value="Bira Bifunctional Protein, Domain 2"/>
    <property type="match status" value="1"/>
</dbReference>
<keyword evidence="7" id="KW-0030">Aminoacyl-tRNA synthetase</keyword>
<dbReference type="InterPro" id="IPR002314">
    <property type="entry name" value="aa-tRNA-synt_IIb"/>
</dbReference>
<evidence type="ECO:0000256" key="9">
    <source>
        <dbReference type="ARBA" id="ARBA00047671"/>
    </source>
</evidence>
<name>A0A1G2PYY6_9BACT</name>
<keyword evidence="3" id="KW-0436">Ligase</keyword>
<dbReference type="AlphaFoldDB" id="A0A1G2PYY6"/>
<dbReference type="GO" id="GO:0004827">
    <property type="term" value="F:proline-tRNA ligase activity"/>
    <property type="evidence" value="ECO:0007669"/>
    <property type="project" value="UniProtKB-EC"/>
</dbReference>
<dbReference type="InterPro" id="IPR006195">
    <property type="entry name" value="aa-tRNA-synth_II"/>
</dbReference>
<dbReference type="Gene3D" id="3.40.50.800">
    <property type="entry name" value="Anticodon-binding domain"/>
    <property type="match status" value="1"/>
</dbReference>
<proteinExistence type="predicted"/>
<evidence type="ECO:0000256" key="4">
    <source>
        <dbReference type="ARBA" id="ARBA00022741"/>
    </source>
</evidence>
<dbReference type="PANTHER" id="PTHR42753:SF2">
    <property type="entry name" value="PROLINE--TRNA LIGASE"/>
    <property type="match status" value="1"/>
</dbReference>
<dbReference type="EC" id="6.1.1.15" evidence="1"/>
<dbReference type="GO" id="GO:0005829">
    <property type="term" value="C:cytosol"/>
    <property type="evidence" value="ECO:0007669"/>
    <property type="project" value="TreeGrafter"/>
</dbReference>
<dbReference type="GO" id="GO:0006433">
    <property type="term" value="P:prolyl-tRNA aminoacylation"/>
    <property type="evidence" value="ECO:0007669"/>
    <property type="project" value="InterPro"/>
</dbReference>
<evidence type="ECO:0000256" key="3">
    <source>
        <dbReference type="ARBA" id="ARBA00022598"/>
    </source>
</evidence>
<dbReference type="Proteomes" id="UP000177865">
    <property type="component" value="Unassembled WGS sequence"/>
</dbReference>
<evidence type="ECO:0000256" key="8">
    <source>
        <dbReference type="ARBA" id="ARBA00029731"/>
    </source>
</evidence>
<dbReference type="InterPro" id="IPR045864">
    <property type="entry name" value="aa-tRNA-synth_II/BPL/LPL"/>
</dbReference>
<dbReference type="PANTHER" id="PTHR42753">
    <property type="entry name" value="MITOCHONDRIAL RIBOSOME PROTEIN L39/PROLYL-TRNA LIGASE FAMILY MEMBER"/>
    <property type="match status" value="1"/>
</dbReference>
<dbReference type="InterPro" id="IPR036621">
    <property type="entry name" value="Anticodon-bd_dom_sf"/>
</dbReference>
<feature type="domain" description="Aminoacyl-transfer RNA synthetases class-II family profile" evidence="10">
    <location>
        <begin position="47"/>
        <end position="315"/>
    </location>
</feature>
<evidence type="ECO:0000313" key="11">
    <source>
        <dbReference type="EMBL" id="OHA53536.1"/>
    </source>
</evidence>
<keyword evidence="5" id="KW-0067">ATP-binding</keyword>
<dbReference type="GO" id="GO:0005524">
    <property type="term" value="F:ATP binding"/>
    <property type="evidence" value="ECO:0007669"/>
    <property type="project" value="UniProtKB-KW"/>
</dbReference>
<accession>A0A1G2PYY6</accession>
<organism evidence="11 12">
    <name type="scientific">Candidatus Terrybacteria bacterium RIFCSPLOWO2_01_FULL_58_14</name>
    <dbReference type="NCBI Taxonomy" id="1802369"/>
    <lineage>
        <taxon>Bacteria</taxon>
        <taxon>Candidatus Terryibacteriota</taxon>
    </lineage>
</organism>
<dbReference type="InterPro" id="IPR050062">
    <property type="entry name" value="Pro-tRNA_synthetase"/>
</dbReference>
<dbReference type="SUPFAM" id="SSF52954">
    <property type="entry name" value="Class II aaRS ABD-related"/>
    <property type="match status" value="1"/>
</dbReference>
<reference evidence="11 12" key="1">
    <citation type="journal article" date="2016" name="Nat. Commun.">
        <title>Thousands of microbial genomes shed light on interconnected biogeochemical processes in an aquifer system.</title>
        <authorList>
            <person name="Anantharaman K."/>
            <person name="Brown C.T."/>
            <person name="Hug L.A."/>
            <person name="Sharon I."/>
            <person name="Castelle C.J."/>
            <person name="Probst A.J."/>
            <person name="Thomas B.C."/>
            <person name="Singh A."/>
            <person name="Wilkins M.J."/>
            <person name="Karaoz U."/>
            <person name="Brodie E.L."/>
            <person name="Williams K.H."/>
            <person name="Hubbard S.S."/>
            <person name="Banfield J.F."/>
        </authorList>
    </citation>
    <scope>NUCLEOTIDE SEQUENCE [LARGE SCALE GENOMIC DNA]</scope>
</reference>
<evidence type="ECO:0000256" key="7">
    <source>
        <dbReference type="ARBA" id="ARBA00023146"/>
    </source>
</evidence>
<evidence type="ECO:0000256" key="2">
    <source>
        <dbReference type="ARBA" id="ARBA00019110"/>
    </source>
</evidence>
<evidence type="ECO:0000256" key="1">
    <source>
        <dbReference type="ARBA" id="ARBA00012831"/>
    </source>
</evidence>
<evidence type="ECO:0000313" key="12">
    <source>
        <dbReference type="Proteomes" id="UP000177865"/>
    </source>
</evidence>
<dbReference type="EMBL" id="MHSZ01000014">
    <property type="protein sequence ID" value="OHA53536.1"/>
    <property type="molecule type" value="Genomic_DNA"/>
</dbReference>
<keyword evidence="6" id="KW-0648">Protein biosynthesis</keyword>
<sequence>MVRQSELFLPLRREDPRGEEFANAKLLLRGGYIDKLSSGVFTMLPLGFMVLRRIEQIVREGMERLHAQEFSMPALQTPAIWEETGRWATLPPEMFQFSDRSDRPVGLAMTHEEVIFDLVRRTVRSAHELPISLYQFQTKFRDEPRPKSGLIRGREFLMKDLYSFHASPEDLETYYRAVMDEYRTIFAQCGLEAIVVEASGGIFTKNPSHEFQIIASSGEDRIILCERGDFAQNSEIASAASPCPKCGGALREERSVEVGNTFRFYDKYANDMRGYVQGASGEKLPILLASYGIGIGRLMATIVEARHDEKGIVWPDRVAPFAVHLLVLGSHEGLFREAERLGNALQDKGIAVLYDDRVNVSAGEKLATADLLGMPQRVVVSSKTFASGKAELKRRDESEARLVATQEIIEIILLTTNTNHTNIRIAPSV</sequence>